<protein>
    <submittedName>
        <fullName evidence="2">Uncharacterized protein</fullName>
    </submittedName>
</protein>
<evidence type="ECO:0000313" key="2">
    <source>
        <dbReference type="EnsemblPlants" id="TuG1812G0600002234.01.T03"/>
    </source>
</evidence>
<evidence type="ECO:0000256" key="1">
    <source>
        <dbReference type="SAM" id="MobiDB-lite"/>
    </source>
</evidence>
<dbReference type="EnsemblPlants" id="TuG1812G0600002234.01.T03">
    <property type="protein sequence ID" value="TuG1812G0600002234.01.T03"/>
    <property type="gene ID" value="TuG1812G0600002234.01"/>
</dbReference>
<keyword evidence="3" id="KW-1185">Reference proteome</keyword>
<sequence>MGSRSHEASSSDELPRRSASCGRCSNGPGSGAQQLELIKVKLHRWSVTDLSEASYFASSICVQFRLKTICMMRSPNFSLTCGCLVSLKWEQQSISCSLTDGRALLCREPESPAEHQWKMRIRRRVLAVEKGKELGSRGRSRRGEE</sequence>
<reference evidence="2" key="2">
    <citation type="submission" date="2018-03" db="EMBL/GenBank/DDBJ databases">
        <title>The Triticum urartu genome reveals the dynamic nature of wheat genome evolution.</title>
        <authorList>
            <person name="Ling H."/>
            <person name="Ma B."/>
            <person name="Shi X."/>
            <person name="Liu H."/>
            <person name="Dong L."/>
            <person name="Sun H."/>
            <person name="Cao Y."/>
            <person name="Gao Q."/>
            <person name="Zheng S."/>
            <person name="Li Y."/>
            <person name="Yu Y."/>
            <person name="Du H."/>
            <person name="Qi M."/>
            <person name="Li Y."/>
            <person name="Yu H."/>
            <person name="Cui Y."/>
            <person name="Wang N."/>
            <person name="Chen C."/>
            <person name="Wu H."/>
            <person name="Zhao Y."/>
            <person name="Zhang J."/>
            <person name="Li Y."/>
            <person name="Zhou W."/>
            <person name="Zhang B."/>
            <person name="Hu W."/>
            <person name="Eijk M."/>
            <person name="Tang J."/>
            <person name="Witsenboer H."/>
            <person name="Zhao S."/>
            <person name="Li Z."/>
            <person name="Zhang A."/>
            <person name="Wang D."/>
            <person name="Liang C."/>
        </authorList>
    </citation>
    <scope>NUCLEOTIDE SEQUENCE [LARGE SCALE GENOMIC DNA]</scope>
    <source>
        <strain evidence="2">cv. G1812</strain>
    </source>
</reference>
<feature type="region of interest" description="Disordered" evidence="1">
    <location>
        <begin position="1"/>
        <end position="30"/>
    </location>
</feature>
<proteinExistence type="predicted"/>
<dbReference type="Proteomes" id="UP000015106">
    <property type="component" value="Chromosome 6"/>
</dbReference>
<feature type="compositionally biased region" description="Basic and acidic residues" evidence="1">
    <location>
        <begin position="1"/>
        <end position="16"/>
    </location>
</feature>
<organism evidence="2 3">
    <name type="scientific">Triticum urartu</name>
    <name type="common">Red wild einkorn</name>
    <name type="synonym">Crithodium urartu</name>
    <dbReference type="NCBI Taxonomy" id="4572"/>
    <lineage>
        <taxon>Eukaryota</taxon>
        <taxon>Viridiplantae</taxon>
        <taxon>Streptophyta</taxon>
        <taxon>Embryophyta</taxon>
        <taxon>Tracheophyta</taxon>
        <taxon>Spermatophyta</taxon>
        <taxon>Magnoliopsida</taxon>
        <taxon>Liliopsida</taxon>
        <taxon>Poales</taxon>
        <taxon>Poaceae</taxon>
        <taxon>BOP clade</taxon>
        <taxon>Pooideae</taxon>
        <taxon>Triticodae</taxon>
        <taxon>Triticeae</taxon>
        <taxon>Triticinae</taxon>
        <taxon>Triticum</taxon>
    </lineage>
</organism>
<evidence type="ECO:0000313" key="3">
    <source>
        <dbReference type="Proteomes" id="UP000015106"/>
    </source>
</evidence>
<accession>A0A8R7QRL9</accession>
<reference evidence="3" key="1">
    <citation type="journal article" date="2013" name="Nature">
        <title>Draft genome of the wheat A-genome progenitor Triticum urartu.</title>
        <authorList>
            <person name="Ling H.Q."/>
            <person name="Zhao S."/>
            <person name="Liu D."/>
            <person name="Wang J."/>
            <person name="Sun H."/>
            <person name="Zhang C."/>
            <person name="Fan H."/>
            <person name="Li D."/>
            <person name="Dong L."/>
            <person name="Tao Y."/>
            <person name="Gao C."/>
            <person name="Wu H."/>
            <person name="Li Y."/>
            <person name="Cui Y."/>
            <person name="Guo X."/>
            <person name="Zheng S."/>
            <person name="Wang B."/>
            <person name="Yu K."/>
            <person name="Liang Q."/>
            <person name="Yang W."/>
            <person name="Lou X."/>
            <person name="Chen J."/>
            <person name="Feng M."/>
            <person name="Jian J."/>
            <person name="Zhang X."/>
            <person name="Luo G."/>
            <person name="Jiang Y."/>
            <person name="Liu J."/>
            <person name="Wang Z."/>
            <person name="Sha Y."/>
            <person name="Zhang B."/>
            <person name="Wu H."/>
            <person name="Tang D."/>
            <person name="Shen Q."/>
            <person name="Xue P."/>
            <person name="Zou S."/>
            <person name="Wang X."/>
            <person name="Liu X."/>
            <person name="Wang F."/>
            <person name="Yang Y."/>
            <person name="An X."/>
            <person name="Dong Z."/>
            <person name="Zhang K."/>
            <person name="Zhang X."/>
            <person name="Luo M.C."/>
            <person name="Dvorak J."/>
            <person name="Tong Y."/>
            <person name="Wang J."/>
            <person name="Yang H."/>
            <person name="Li Z."/>
            <person name="Wang D."/>
            <person name="Zhang A."/>
            <person name="Wang J."/>
        </authorList>
    </citation>
    <scope>NUCLEOTIDE SEQUENCE</scope>
    <source>
        <strain evidence="3">cv. G1812</strain>
    </source>
</reference>
<dbReference type="Gramene" id="TuG1812G0600002234.01.T03">
    <property type="protein sequence ID" value="TuG1812G0600002234.01.T03"/>
    <property type="gene ID" value="TuG1812G0600002234.01"/>
</dbReference>
<gene>
    <name evidence="2" type="primary">LOC125513280</name>
</gene>
<reference evidence="2" key="3">
    <citation type="submission" date="2022-06" db="UniProtKB">
        <authorList>
            <consortium name="EnsemblPlants"/>
        </authorList>
    </citation>
    <scope>IDENTIFICATION</scope>
</reference>
<dbReference type="AlphaFoldDB" id="A0A8R7QRL9"/>
<name>A0A8R7QRL9_TRIUA</name>